<proteinExistence type="predicted"/>
<evidence type="ECO:0000313" key="1">
    <source>
        <dbReference type="EMBL" id="MBB5343395.1"/>
    </source>
</evidence>
<gene>
    <name evidence="1" type="ORF">HDF10_001370</name>
</gene>
<comment type="caution">
    <text evidence="1">The sequence shown here is derived from an EMBL/GenBank/DDBJ whole genome shotgun (WGS) entry which is preliminary data.</text>
</comment>
<dbReference type="EMBL" id="JACHDZ010000002">
    <property type="protein sequence ID" value="MBB5343395.1"/>
    <property type="molecule type" value="Genomic_DNA"/>
</dbReference>
<organism evidence="1 2">
    <name type="scientific">Tunturiibacter lichenicola</name>
    <dbReference type="NCBI Taxonomy" id="2051959"/>
    <lineage>
        <taxon>Bacteria</taxon>
        <taxon>Pseudomonadati</taxon>
        <taxon>Acidobacteriota</taxon>
        <taxon>Terriglobia</taxon>
        <taxon>Terriglobales</taxon>
        <taxon>Acidobacteriaceae</taxon>
        <taxon>Tunturiibacter</taxon>
    </lineage>
</organism>
<sequence>MTLDGNWQLAGSRSAKQFPQLSMSLLVNGSQILAAGSMDTQCTGSFFTAGGGFSLAGTIAGDGTFQLTDAFPPPSTPPLPGLVHISIQGRVPRQGDLSWTGSYTLSNGGTNSTCGVNQAGSFQAVSLPPVSGTYVGSVSGNASSSKVSIQIAQQPAVERTTPTHSTFYVPLNGTITIQNAACSMQGKTSSPSFLSLLSGDQLILQFTMDDGSTVLGLGYLNDASETEIILNALGTVEGKCHGVFQSGTLTKQ</sequence>
<name>A0A7W8J667_9BACT</name>
<dbReference type="AlphaFoldDB" id="A0A7W8J667"/>
<accession>A0A7W8J667</accession>
<evidence type="ECO:0000313" key="2">
    <source>
        <dbReference type="Proteomes" id="UP000569092"/>
    </source>
</evidence>
<dbReference type="Proteomes" id="UP000569092">
    <property type="component" value="Unassembled WGS sequence"/>
</dbReference>
<reference evidence="1 2" key="1">
    <citation type="submission" date="2020-08" db="EMBL/GenBank/DDBJ databases">
        <title>Genomic Encyclopedia of Type Strains, Phase IV (KMG-V): Genome sequencing to study the core and pangenomes of soil and plant-associated prokaryotes.</title>
        <authorList>
            <person name="Whitman W."/>
        </authorList>
    </citation>
    <scope>NUCLEOTIDE SEQUENCE [LARGE SCALE GENOMIC DNA]</scope>
    <source>
        <strain evidence="1 2">M8US30</strain>
    </source>
</reference>
<protein>
    <submittedName>
        <fullName evidence="1">Uncharacterized protein</fullName>
    </submittedName>
</protein>